<evidence type="ECO:0008006" key="4">
    <source>
        <dbReference type="Google" id="ProtNLM"/>
    </source>
</evidence>
<accession>A0A4V2EZM7</accession>
<comment type="caution">
    <text evidence="2">The sequence shown here is derived from an EMBL/GenBank/DDBJ whole genome shotgun (WGS) entry which is preliminary data.</text>
</comment>
<organism evidence="2 3">
    <name type="scientific">Pseudobacter ginsenosidimutans</name>
    <dbReference type="NCBI Taxonomy" id="661488"/>
    <lineage>
        <taxon>Bacteria</taxon>
        <taxon>Pseudomonadati</taxon>
        <taxon>Bacteroidota</taxon>
        <taxon>Chitinophagia</taxon>
        <taxon>Chitinophagales</taxon>
        <taxon>Chitinophagaceae</taxon>
        <taxon>Pseudobacter</taxon>
    </lineage>
</organism>
<name>A0A4V2EZM7_9BACT</name>
<reference evidence="2 3" key="1">
    <citation type="submission" date="2019-02" db="EMBL/GenBank/DDBJ databases">
        <title>Genomic Encyclopedia of Type Strains, Phase IV (KMG-IV): sequencing the most valuable type-strain genomes for metagenomic binning, comparative biology and taxonomic classification.</title>
        <authorList>
            <person name="Goeker M."/>
        </authorList>
    </citation>
    <scope>NUCLEOTIDE SEQUENCE [LARGE SCALE GENOMIC DNA]</scope>
    <source>
        <strain evidence="2 3">DSM 18116</strain>
    </source>
</reference>
<protein>
    <recommendedName>
        <fullName evidence="4">Immunity protein 17 of polymorphic toxin system</fullName>
    </recommendedName>
</protein>
<proteinExistence type="predicted"/>
<dbReference type="Proteomes" id="UP000293874">
    <property type="component" value="Unassembled WGS sequence"/>
</dbReference>
<keyword evidence="1" id="KW-1133">Transmembrane helix</keyword>
<feature type="transmembrane region" description="Helical" evidence="1">
    <location>
        <begin position="48"/>
        <end position="67"/>
    </location>
</feature>
<dbReference type="EMBL" id="SGXA01000004">
    <property type="protein sequence ID" value="RZS67030.1"/>
    <property type="molecule type" value="Genomic_DNA"/>
</dbReference>
<keyword evidence="1" id="KW-0812">Transmembrane</keyword>
<evidence type="ECO:0000256" key="1">
    <source>
        <dbReference type="SAM" id="Phobius"/>
    </source>
</evidence>
<dbReference type="OrthoDB" id="9890225at2"/>
<evidence type="ECO:0000313" key="2">
    <source>
        <dbReference type="EMBL" id="RZS67030.1"/>
    </source>
</evidence>
<feature type="transmembrane region" description="Helical" evidence="1">
    <location>
        <begin position="7"/>
        <end position="28"/>
    </location>
</feature>
<dbReference type="AlphaFoldDB" id="A0A4V2EZM7"/>
<keyword evidence="3" id="KW-1185">Reference proteome</keyword>
<dbReference type="RefSeq" id="WP_130543914.1">
    <property type="nucleotide sequence ID" value="NZ_CP042431.1"/>
</dbReference>
<keyword evidence="1" id="KW-0472">Membrane</keyword>
<evidence type="ECO:0000313" key="3">
    <source>
        <dbReference type="Proteomes" id="UP000293874"/>
    </source>
</evidence>
<gene>
    <name evidence="2" type="ORF">EV199_5414</name>
</gene>
<sequence length="68" mass="7782">MNWNFDTLFFAGFGIICLYLAISRSKWLFWGSAKSERMELALGKNYKLWVNLAAGLLCLGIAAFFLLR</sequence>